<comment type="similarity">
    <text evidence="2 8">Belongs to the cytochrome P450 family.</text>
</comment>
<evidence type="ECO:0000256" key="5">
    <source>
        <dbReference type="ARBA" id="ARBA00023002"/>
    </source>
</evidence>
<dbReference type="SUPFAM" id="SSF48264">
    <property type="entry name" value="Cytochrome P450"/>
    <property type="match status" value="1"/>
</dbReference>
<evidence type="ECO:0000256" key="7">
    <source>
        <dbReference type="ARBA" id="ARBA00023033"/>
    </source>
</evidence>
<keyword evidence="4 8" id="KW-0479">Metal-binding</keyword>
<dbReference type="EMBL" id="CP126981">
    <property type="protein sequence ID" value="WIM86201.1"/>
    <property type="molecule type" value="Genomic_DNA"/>
</dbReference>
<dbReference type="InterPro" id="IPR017972">
    <property type="entry name" value="Cyt_P450_CS"/>
</dbReference>
<name>A0ABY8VSY4_9MYCO</name>
<evidence type="ECO:0000313" key="10">
    <source>
        <dbReference type="Proteomes" id="UP001236585"/>
    </source>
</evidence>
<reference evidence="9 10" key="1">
    <citation type="journal article" date="2023" name="Microbiol. Resour. Announc.">
        <title>Complete Genome Sequence of Mycobacterium wuenschmanii, a novel Nontuberculous Mycobacterium Isolated from a captive population of Amazon Milk Frogs.</title>
        <authorList>
            <person name="Hicks J."/>
            <person name="Zeineldin M."/>
            <person name="Ward H."/>
            <person name="Wuenschmann A."/>
            <person name="Camp P."/>
            <person name="Farrell D."/>
            <person name="Lehman K."/>
            <person name="Thacker T."/>
            <person name="Cuthbert E."/>
        </authorList>
    </citation>
    <scope>NUCLEOTIDE SEQUENCE [LARGE SCALE GENOMIC DNA]</scope>
    <source>
        <strain evidence="9 10">Wuenschmanii</strain>
    </source>
</reference>
<gene>
    <name evidence="9" type="ORF">PT015_14920</name>
</gene>
<dbReference type="PANTHER" id="PTHR46696:SF4">
    <property type="entry name" value="BIOTIN BIOSYNTHESIS CYTOCHROME P450"/>
    <property type="match status" value="1"/>
</dbReference>
<sequence length="404" mass="45437">MTAQIEKPMLDPYDYDFHEDPYPYYKKLRDEAPLYHNEELGFWALSRHQDVHQGFRNSTTLSNKYGVSLDPASRGPHAAKTMSFLAMDDPGHLRLRTLVSKGFTPRRIRELEPRVTEIATQHLDVMLEKAASGVAVDYVDEFAGKLPMDVISELMGVPEPDRVQVRAWADGVMHREEGVTDVPPEAIEASLNLIVYYQEMVAERRTKLTDDLTSALLEAEIDGDRLTDEEVLGFMFLMVIAGNETTTKLLANAAFWGHRSPDQLTPVYDDLSRVPLWVEETLRYDTSSQILARSVASELTLYDTTIPSGDVLLLLPGSGHRDERAFDKPDDFIIGRDIGSKLLSFGSGAHFCLGAHLARMEARVALTELFTRIRGYEVDEANSVRVHSSNVRGFAHLPMTVEVR</sequence>
<organism evidence="9 10">
    <name type="scientific">Candidatus Mycobacterium wuenschmannii</name>
    <dbReference type="NCBI Taxonomy" id="3027808"/>
    <lineage>
        <taxon>Bacteria</taxon>
        <taxon>Bacillati</taxon>
        <taxon>Actinomycetota</taxon>
        <taxon>Actinomycetes</taxon>
        <taxon>Mycobacteriales</taxon>
        <taxon>Mycobacteriaceae</taxon>
        <taxon>Mycobacterium</taxon>
    </lineage>
</organism>
<evidence type="ECO:0000256" key="4">
    <source>
        <dbReference type="ARBA" id="ARBA00022723"/>
    </source>
</evidence>
<keyword evidence="7 8" id="KW-0503">Monooxygenase</keyword>
<dbReference type="PROSITE" id="PS00086">
    <property type="entry name" value="CYTOCHROME_P450"/>
    <property type="match status" value="1"/>
</dbReference>
<evidence type="ECO:0000313" key="9">
    <source>
        <dbReference type="EMBL" id="WIM86201.1"/>
    </source>
</evidence>
<accession>A0ABY8VSY4</accession>
<keyword evidence="5 8" id="KW-0560">Oxidoreductase</keyword>
<evidence type="ECO:0000256" key="2">
    <source>
        <dbReference type="ARBA" id="ARBA00010617"/>
    </source>
</evidence>
<dbReference type="InterPro" id="IPR002397">
    <property type="entry name" value="Cyt_P450_B"/>
</dbReference>
<keyword evidence="3 8" id="KW-0349">Heme</keyword>
<evidence type="ECO:0000256" key="3">
    <source>
        <dbReference type="ARBA" id="ARBA00022617"/>
    </source>
</evidence>
<keyword evidence="10" id="KW-1185">Reference proteome</keyword>
<dbReference type="InterPro" id="IPR001128">
    <property type="entry name" value="Cyt_P450"/>
</dbReference>
<dbReference type="PANTHER" id="PTHR46696">
    <property type="entry name" value="P450, PUTATIVE (EUROFUNG)-RELATED"/>
    <property type="match status" value="1"/>
</dbReference>
<evidence type="ECO:0000256" key="8">
    <source>
        <dbReference type="RuleBase" id="RU000461"/>
    </source>
</evidence>
<protein>
    <submittedName>
        <fullName evidence="9">Cytochrome P450</fullName>
    </submittedName>
</protein>
<proteinExistence type="inferred from homology"/>
<dbReference type="Pfam" id="PF00067">
    <property type="entry name" value="p450"/>
    <property type="match status" value="1"/>
</dbReference>
<dbReference type="Gene3D" id="1.10.630.10">
    <property type="entry name" value="Cytochrome P450"/>
    <property type="match status" value="1"/>
</dbReference>
<dbReference type="Proteomes" id="UP001236585">
    <property type="component" value="Chromosome"/>
</dbReference>
<dbReference type="PRINTS" id="PR00359">
    <property type="entry name" value="BP450"/>
</dbReference>
<keyword evidence="6 8" id="KW-0408">Iron</keyword>
<dbReference type="CDD" id="cd11078">
    <property type="entry name" value="CYP130-like"/>
    <property type="match status" value="1"/>
</dbReference>
<dbReference type="RefSeq" id="WP_285185420.1">
    <property type="nucleotide sequence ID" value="NZ_CP126981.1"/>
</dbReference>
<dbReference type="InterPro" id="IPR036396">
    <property type="entry name" value="Cyt_P450_sf"/>
</dbReference>
<comment type="cofactor">
    <cofactor evidence="1">
        <name>heme</name>
        <dbReference type="ChEBI" id="CHEBI:30413"/>
    </cofactor>
</comment>
<evidence type="ECO:0000256" key="6">
    <source>
        <dbReference type="ARBA" id="ARBA00023004"/>
    </source>
</evidence>
<evidence type="ECO:0000256" key="1">
    <source>
        <dbReference type="ARBA" id="ARBA00001971"/>
    </source>
</evidence>